<dbReference type="GO" id="GO:0046983">
    <property type="term" value="F:protein dimerization activity"/>
    <property type="evidence" value="ECO:0007669"/>
    <property type="project" value="InterPro"/>
</dbReference>
<name>A0A1D8U0I1_9CYAN</name>
<dbReference type="EMBL" id="CP017599">
    <property type="protein sequence ID" value="AOX03402.1"/>
    <property type="molecule type" value="Genomic_DNA"/>
</dbReference>
<sequence length="120" mass="13791">MIPYQQMFCILDYRIVSYFTETCIGLGVFDHLAARPLPVSELAELTGTHQRALYRCVRGLAHFDLFAIAAESTVSLTDVSRHLILESEFSLRPWHEHKADFELLETQRLRSIDAVVAVRR</sequence>
<gene>
    <name evidence="2" type="ORF">BJP34_31710</name>
</gene>
<dbReference type="InterPro" id="IPR036390">
    <property type="entry name" value="WH_DNA-bd_sf"/>
</dbReference>
<dbReference type="AlphaFoldDB" id="A0A1D8U0I1"/>
<dbReference type="OrthoDB" id="4145676at2"/>
<reference evidence="3" key="1">
    <citation type="submission" date="2016-10" db="EMBL/GenBank/DDBJ databases">
        <title>Comparative genomics uncovers the prolific and rare metabolic potential of the cyanobacterial genus Moorea.</title>
        <authorList>
            <person name="Leao T."/>
            <person name="Castelao G."/>
            <person name="Korobeynikov A."/>
            <person name="Monroe E.A."/>
            <person name="Podell S."/>
            <person name="Glukhov E."/>
            <person name="Allen E."/>
            <person name="Gerwick W.H."/>
            <person name="Gerwick L."/>
        </authorList>
    </citation>
    <scope>NUCLEOTIDE SEQUENCE [LARGE SCALE GENOMIC DNA]</scope>
    <source>
        <strain evidence="3">PAL-8-15-08-1</strain>
    </source>
</reference>
<feature type="domain" description="O-methyltransferase dimerisation" evidence="1">
    <location>
        <begin position="16"/>
        <end position="83"/>
    </location>
</feature>
<dbReference type="SUPFAM" id="SSF46785">
    <property type="entry name" value="Winged helix' DNA-binding domain"/>
    <property type="match status" value="1"/>
</dbReference>
<dbReference type="STRING" id="1458985.BJP34_31710"/>
<dbReference type="Proteomes" id="UP000177870">
    <property type="component" value="Chromosome"/>
</dbReference>
<protein>
    <recommendedName>
        <fullName evidence="1">O-methyltransferase dimerisation domain-containing protein</fullName>
    </recommendedName>
</protein>
<evidence type="ECO:0000313" key="2">
    <source>
        <dbReference type="EMBL" id="AOX03402.1"/>
    </source>
</evidence>
<dbReference type="Gene3D" id="1.10.10.10">
    <property type="entry name" value="Winged helix-like DNA-binding domain superfamily/Winged helix DNA-binding domain"/>
    <property type="match status" value="1"/>
</dbReference>
<organism evidence="2 3">
    <name type="scientific">Moorena producens PAL-8-15-08-1</name>
    <dbReference type="NCBI Taxonomy" id="1458985"/>
    <lineage>
        <taxon>Bacteria</taxon>
        <taxon>Bacillati</taxon>
        <taxon>Cyanobacteriota</taxon>
        <taxon>Cyanophyceae</taxon>
        <taxon>Coleofasciculales</taxon>
        <taxon>Coleofasciculaceae</taxon>
        <taxon>Moorena</taxon>
    </lineage>
</organism>
<evidence type="ECO:0000313" key="3">
    <source>
        <dbReference type="Proteomes" id="UP000177870"/>
    </source>
</evidence>
<evidence type="ECO:0000259" key="1">
    <source>
        <dbReference type="Pfam" id="PF08100"/>
    </source>
</evidence>
<dbReference type="InterPro" id="IPR012967">
    <property type="entry name" value="COMT_dimerisation"/>
</dbReference>
<proteinExistence type="predicted"/>
<dbReference type="KEGG" id="mpro:BJP34_31710"/>
<dbReference type="RefSeq" id="WP_070395782.1">
    <property type="nucleotide sequence ID" value="NZ_CP017599.1"/>
</dbReference>
<dbReference type="Pfam" id="PF08100">
    <property type="entry name" value="Dimerisation"/>
    <property type="match status" value="1"/>
</dbReference>
<accession>A0A1D8U0I1</accession>
<dbReference type="InterPro" id="IPR036388">
    <property type="entry name" value="WH-like_DNA-bd_sf"/>
</dbReference>